<dbReference type="InterPro" id="IPR002797">
    <property type="entry name" value="Polysacc_synth"/>
</dbReference>
<protein>
    <submittedName>
        <fullName evidence="7">Uncharacterized protein</fullName>
    </submittedName>
</protein>
<evidence type="ECO:0000256" key="4">
    <source>
        <dbReference type="ARBA" id="ARBA00022989"/>
    </source>
</evidence>
<feature type="transmembrane region" description="Helical" evidence="6">
    <location>
        <begin position="312"/>
        <end position="332"/>
    </location>
</feature>
<evidence type="ECO:0000256" key="6">
    <source>
        <dbReference type="SAM" id="Phobius"/>
    </source>
</evidence>
<name>A0A1G2IDB3_9BACT</name>
<evidence type="ECO:0000256" key="3">
    <source>
        <dbReference type="ARBA" id="ARBA00022692"/>
    </source>
</evidence>
<feature type="transmembrane region" description="Helical" evidence="6">
    <location>
        <begin position="31"/>
        <end position="51"/>
    </location>
</feature>
<dbReference type="PANTHER" id="PTHR30250">
    <property type="entry name" value="PST FAMILY PREDICTED COLANIC ACID TRANSPORTER"/>
    <property type="match status" value="1"/>
</dbReference>
<keyword evidence="2" id="KW-1003">Cell membrane</keyword>
<feature type="transmembrane region" description="Helical" evidence="6">
    <location>
        <begin position="401"/>
        <end position="426"/>
    </location>
</feature>
<dbReference type="EMBL" id="MHPA01000025">
    <property type="protein sequence ID" value="OGZ72551.1"/>
    <property type="molecule type" value="Genomic_DNA"/>
</dbReference>
<comment type="subcellular location">
    <subcellularLocation>
        <location evidence="1">Cell membrane</location>
        <topology evidence="1">Multi-pass membrane protein</topology>
    </subcellularLocation>
</comment>
<feature type="transmembrane region" description="Helical" evidence="6">
    <location>
        <begin position="102"/>
        <end position="124"/>
    </location>
</feature>
<feature type="transmembrane region" description="Helical" evidence="6">
    <location>
        <begin position="63"/>
        <end position="81"/>
    </location>
</feature>
<feature type="transmembrane region" description="Helical" evidence="6">
    <location>
        <begin position="168"/>
        <end position="188"/>
    </location>
</feature>
<evidence type="ECO:0000256" key="2">
    <source>
        <dbReference type="ARBA" id="ARBA00022475"/>
    </source>
</evidence>
<dbReference type="STRING" id="1802214.A2908_01620"/>
<evidence type="ECO:0000256" key="1">
    <source>
        <dbReference type="ARBA" id="ARBA00004651"/>
    </source>
</evidence>
<feature type="transmembrane region" description="Helical" evidence="6">
    <location>
        <begin position="136"/>
        <end position="156"/>
    </location>
</feature>
<dbReference type="Pfam" id="PF01943">
    <property type="entry name" value="Polysacc_synt"/>
    <property type="match status" value="1"/>
</dbReference>
<gene>
    <name evidence="7" type="ORF">A2908_01620</name>
</gene>
<proteinExistence type="predicted"/>
<dbReference type="CDD" id="cd13128">
    <property type="entry name" value="MATE_Wzx_like"/>
    <property type="match status" value="1"/>
</dbReference>
<evidence type="ECO:0000313" key="8">
    <source>
        <dbReference type="Proteomes" id="UP000176774"/>
    </source>
</evidence>
<evidence type="ECO:0000256" key="5">
    <source>
        <dbReference type="ARBA" id="ARBA00023136"/>
    </source>
</evidence>
<feature type="transmembrane region" description="Helical" evidence="6">
    <location>
        <begin position="344"/>
        <end position="364"/>
    </location>
</feature>
<feature type="transmembrane region" description="Helical" evidence="6">
    <location>
        <begin position="194"/>
        <end position="214"/>
    </location>
</feature>
<keyword evidence="4 6" id="KW-1133">Transmembrane helix</keyword>
<accession>A0A1G2IDB3</accession>
<keyword evidence="3 6" id="KW-0812">Transmembrane</keyword>
<evidence type="ECO:0000313" key="7">
    <source>
        <dbReference type="EMBL" id="OGZ72551.1"/>
    </source>
</evidence>
<dbReference type="GO" id="GO:0005886">
    <property type="term" value="C:plasma membrane"/>
    <property type="evidence" value="ECO:0007669"/>
    <property type="project" value="UniProtKB-SubCell"/>
</dbReference>
<feature type="transmembrane region" description="Helical" evidence="6">
    <location>
        <begin position="269"/>
        <end position="291"/>
    </location>
</feature>
<feature type="transmembrane region" description="Helical" evidence="6">
    <location>
        <begin position="438"/>
        <end position="455"/>
    </location>
</feature>
<dbReference type="InterPro" id="IPR050833">
    <property type="entry name" value="Poly_Biosynth_Transport"/>
</dbReference>
<keyword evidence="5 6" id="KW-0472">Membrane</keyword>
<reference evidence="7 8" key="1">
    <citation type="journal article" date="2016" name="Nat. Commun.">
        <title>Thousands of microbial genomes shed light on interconnected biogeochemical processes in an aquifer system.</title>
        <authorList>
            <person name="Anantharaman K."/>
            <person name="Brown C.T."/>
            <person name="Hug L.A."/>
            <person name="Sharon I."/>
            <person name="Castelle C.J."/>
            <person name="Probst A.J."/>
            <person name="Thomas B.C."/>
            <person name="Singh A."/>
            <person name="Wilkins M.J."/>
            <person name="Karaoz U."/>
            <person name="Brodie E.L."/>
            <person name="Williams K.H."/>
            <person name="Hubbard S.S."/>
            <person name="Banfield J.F."/>
        </authorList>
    </citation>
    <scope>NUCLEOTIDE SEQUENCE [LARGE SCALE GENOMIC DNA]</scope>
</reference>
<dbReference type="AlphaFoldDB" id="A0A1G2IDB3"/>
<comment type="caution">
    <text evidence="7">The sequence shown here is derived from an EMBL/GenBank/DDBJ whole genome shotgun (WGS) entry which is preliminary data.</text>
</comment>
<sequence length="495" mass="56822">MFENIKIIFVNPRILFLKNIGVRQTIVKNTFWLTVAEVITQILKLVLIIYTARILGAIEYGKFSFALSFVAIAVIFSELGLPDIITRELSRNQNLEKEYSSIISLKVFLSIAMMLLIYIVSFFITSDPVIRSSIWLLSYFILITSFLNILYAFFRARQKMEYEAISKIIQYIILTSFGFLVLLLAPSIKNLSYAYLITNLAVLILILFFFNRFVSPLRISYDKKVWKKYLKSSWPLAGGLIISWIYVSVSSIMLGYFGYNIENGWYNAAYKIIGAIAISAVLISRSFFPVLSKFSIESKEKIKKVWNYQKELMIIFAFPIIIGGIVLAPKIISFFYDSSYYPSIFAFQLLVFVSGVDFLYYPYASALIIFNHEKRNFGLIIIGLIISIILNIFLIPRYTLYGAATSVLISSVIVLLLAIIATRIYTPIRPFNAEMLKTFVAVIFSGLVMFFLISMPKIYNLNFILVIIIGMISYFLVLFACYKTLRINKLLSPWI</sequence>
<feature type="transmembrane region" description="Helical" evidence="6">
    <location>
        <begin position="234"/>
        <end position="257"/>
    </location>
</feature>
<dbReference type="PANTHER" id="PTHR30250:SF11">
    <property type="entry name" value="O-ANTIGEN TRANSPORTER-RELATED"/>
    <property type="match status" value="1"/>
</dbReference>
<dbReference type="Proteomes" id="UP000176774">
    <property type="component" value="Unassembled WGS sequence"/>
</dbReference>
<organism evidence="7 8">
    <name type="scientific">Candidatus Staskawiczbacteria bacterium RIFCSPLOWO2_01_FULL_38_12b</name>
    <dbReference type="NCBI Taxonomy" id="1802214"/>
    <lineage>
        <taxon>Bacteria</taxon>
        <taxon>Candidatus Staskawicziibacteriota</taxon>
    </lineage>
</organism>
<feature type="transmembrane region" description="Helical" evidence="6">
    <location>
        <begin position="376"/>
        <end position="395"/>
    </location>
</feature>
<feature type="transmembrane region" description="Helical" evidence="6">
    <location>
        <begin position="461"/>
        <end position="482"/>
    </location>
</feature>